<keyword evidence="5" id="KW-0812">Transmembrane</keyword>
<accession>K1PQP1</accession>
<evidence type="ECO:0000256" key="3">
    <source>
        <dbReference type="ARBA" id="ARBA00022676"/>
    </source>
</evidence>
<comment type="subcellular location">
    <subcellularLocation>
        <location evidence="1 11">Golgi apparatus membrane</location>
        <topology evidence="1 11">Single-pass type II membrane protein</topology>
    </subcellularLocation>
</comment>
<evidence type="ECO:0000313" key="13">
    <source>
        <dbReference type="EMBL" id="EKC18740.1"/>
    </source>
</evidence>
<keyword evidence="4 13" id="KW-0808">Transferase</keyword>
<dbReference type="FunFam" id="3.90.550.50:FF:000001">
    <property type="entry name" value="Hexosyltransferase"/>
    <property type="match status" value="1"/>
</dbReference>
<feature type="region of interest" description="Disordered" evidence="12">
    <location>
        <begin position="193"/>
        <end position="235"/>
    </location>
</feature>
<evidence type="ECO:0000256" key="11">
    <source>
        <dbReference type="RuleBase" id="RU363063"/>
    </source>
</evidence>
<dbReference type="GO" id="GO:0000139">
    <property type="term" value="C:Golgi membrane"/>
    <property type="evidence" value="ECO:0007669"/>
    <property type="project" value="UniProtKB-SubCell"/>
</dbReference>
<name>K1PQP1_MAGGI</name>
<dbReference type="EMBL" id="JH817206">
    <property type="protein sequence ID" value="EKC18740.1"/>
    <property type="molecule type" value="Genomic_DNA"/>
</dbReference>
<keyword evidence="7" id="KW-1133">Transmembrane helix</keyword>
<evidence type="ECO:0000256" key="7">
    <source>
        <dbReference type="ARBA" id="ARBA00022989"/>
    </source>
</evidence>
<dbReference type="HOGENOM" id="CLU_538899_0_0_1"/>
<dbReference type="InterPro" id="IPR002659">
    <property type="entry name" value="Glyco_trans_31"/>
</dbReference>
<reference evidence="13" key="1">
    <citation type="journal article" date="2012" name="Nature">
        <title>The oyster genome reveals stress adaptation and complexity of shell formation.</title>
        <authorList>
            <person name="Zhang G."/>
            <person name="Fang X."/>
            <person name="Guo X."/>
            <person name="Li L."/>
            <person name="Luo R."/>
            <person name="Xu F."/>
            <person name="Yang P."/>
            <person name="Zhang L."/>
            <person name="Wang X."/>
            <person name="Qi H."/>
            <person name="Xiong Z."/>
            <person name="Que H."/>
            <person name="Xie Y."/>
            <person name="Holland P.W."/>
            <person name="Paps J."/>
            <person name="Zhu Y."/>
            <person name="Wu F."/>
            <person name="Chen Y."/>
            <person name="Wang J."/>
            <person name="Peng C."/>
            <person name="Meng J."/>
            <person name="Yang L."/>
            <person name="Liu J."/>
            <person name="Wen B."/>
            <person name="Zhang N."/>
            <person name="Huang Z."/>
            <person name="Zhu Q."/>
            <person name="Feng Y."/>
            <person name="Mount A."/>
            <person name="Hedgecock D."/>
            <person name="Xu Z."/>
            <person name="Liu Y."/>
            <person name="Domazet-Loso T."/>
            <person name="Du Y."/>
            <person name="Sun X."/>
            <person name="Zhang S."/>
            <person name="Liu B."/>
            <person name="Cheng P."/>
            <person name="Jiang X."/>
            <person name="Li J."/>
            <person name="Fan D."/>
            <person name="Wang W."/>
            <person name="Fu W."/>
            <person name="Wang T."/>
            <person name="Wang B."/>
            <person name="Zhang J."/>
            <person name="Peng Z."/>
            <person name="Li Y."/>
            <person name="Li N."/>
            <person name="Wang J."/>
            <person name="Chen M."/>
            <person name="He Y."/>
            <person name="Tan F."/>
            <person name="Song X."/>
            <person name="Zheng Q."/>
            <person name="Huang R."/>
            <person name="Yang H."/>
            <person name="Du X."/>
            <person name="Chen L."/>
            <person name="Yang M."/>
            <person name="Gaffney P.M."/>
            <person name="Wang S."/>
            <person name="Luo L."/>
            <person name="She Z."/>
            <person name="Ming Y."/>
            <person name="Huang W."/>
            <person name="Zhang S."/>
            <person name="Huang B."/>
            <person name="Zhang Y."/>
            <person name="Qu T."/>
            <person name="Ni P."/>
            <person name="Miao G."/>
            <person name="Wang J."/>
            <person name="Wang Q."/>
            <person name="Steinberg C.E."/>
            <person name="Wang H."/>
            <person name="Li N."/>
            <person name="Qian L."/>
            <person name="Zhang G."/>
            <person name="Li Y."/>
            <person name="Yang H."/>
            <person name="Liu X."/>
            <person name="Wang J."/>
            <person name="Yin Y."/>
            <person name="Wang J."/>
        </authorList>
    </citation>
    <scope>NUCLEOTIDE SEQUENCE [LARGE SCALE GENOMIC DNA]</scope>
    <source>
        <strain evidence="13">05x7-T-G4-1.051#20</strain>
    </source>
</reference>
<dbReference type="GO" id="GO:0016758">
    <property type="term" value="F:hexosyltransferase activity"/>
    <property type="evidence" value="ECO:0007669"/>
    <property type="project" value="InterPro"/>
</dbReference>
<evidence type="ECO:0000256" key="10">
    <source>
        <dbReference type="ARBA" id="ARBA00023180"/>
    </source>
</evidence>
<evidence type="ECO:0000256" key="9">
    <source>
        <dbReference type="ARBA" id="ARBA00023136"/>
    </source>
</evidence>
<dbReference type="GO" id="GO:0006493">
    <property type="term" value="P:protein O-linked glycosylation"/>
    <property type="evidence" value="ECO:0007669"/>
    <property type="project" value="TreeGrafter"/>
</dbReference>
<sequence>MLKIGRKLSVLGILTFTLGFLAIVSSGNRGSHYPDFAKITGILSKSIRCAENSNQCKLPKNQIPIRPNLTESKPQLNPGFTSGLLEWTQSKPKVNDVCDQRNPVKFIMTEEKRATCSRLCNTRTSIYILAGLSVIVLINMLNANNHLTSIIDLSKQVRDGFKELLSYNDSSIEEIASPNRPYIIAAIQSDLNRTDTKTSSPKSTTSTPKPTTTTTKVTTKPTTKSNTAQPTPRPDDCKACFEHNFKYIIDNEHICDTGNGKSNVDIAVFILTVHANRKARDTLRETWLTPTKNNTAEIRYAFLLGSTPDQSLQKKVEEENAIFHDIIQEDFVDKYMNLTYKTIMAFKWASTKCKQAKFIMKTDDDMFVNLNSVKNVVAVHGSSLQTAVGGACHMSAGPIRDRNSKWYASKISYPRNSYPGFCSGTGYVTSMNVASKIYEVSRHVPFFHLEDVYVALCIKRLGYKLKPIAGFNSGRTPPGCAYKTNNVVTSHYLGLDLIRKMWNLKC</sequence>
<evidence type="ECO:0000256" key="4">
    <source>
        <dbReference type="ARBA" id="ARBA00022679"/>
    </source>
</evidence>
<evidence type="ECO:0000256" key="8">
    <source>
        <dbReference type="ARBA" id="ARBA00023034"/>
    </source>
</evidence>
<dbReference type="InParanoid" id="K1PQP1"/>
<evidence type="ECO:0000256" key="12">
    <source>
        <dbReference type="SAM" id="MobiDB-lite"/>
    </source>
</evidence>
<keyword evidence="6" id="KW-0735">Signal-anchor</keyword>
<evidence type="ECO:0000256" key="2">
    <source>
        <dbReference type="ARBA" id="ARBA00008661"/>
    </source>
</evidence>
<protein>
    <recommendedName>
        <fullName evidence="11">Hexosyltransferase</fullName>
        <ecNumber evidence="11">2.4.1.-</ecNumber>
    </recommendedName>
</protein>
<dbReference type="Pfam" id="PF01762">
    <property type="entry name" value="Galactosyl_T"/>
    <property type="match status" value="1"/>
</dbReference>
<gene>
    <name evidence="13" type="ORF">CGI_10011331</name>
</gene>
<keyword evidence="8 11" id="KW-0333">Golgi apparatus</keyword>
<keyword evidence="3 11" id="KW-0328">Glycosyltransferase</keyword>
<dbReference type="PANTHER" id="PTHR11214:SF314">
    <property type="entry name" value="HEXOSYLTRANSFERASE"/>
    <property type="match status" value="1"/>
</dbReference>
<dbReference type="EC" id="2.4.1.-" evidence="11"/>
<dbReference type="AlphaFoldDB" id="K1PQP1"/>
<keyword evidence="9" id="KW-0472">Membrane</keyword>
<evidence type="ECO:0000256" key="5">
    <source>
        <dbReference type="ARBA" id="ARBA00022692"/>
    </source>
</evidence>
<dbReference type="PANTHER" id="PTHR11214">
    <property type="entry name" value="BETA-1,3-N-ACETYLGLUCOSAMINYLTRANSFERASE"/>
    <property type="match status" value="1"/>
</dbReference>
<feature type="compositionally biased region" description="Low complexity" evidence="12">
    <location>
        <begin position="197"/>
        <end position="225"/>
    </location>
</feature>
<comment type="similarity">
    <text evidence="2 11">Belongs to the glycosyltransferase 31 family.</text>
</comment>
<dbReference type="Gene3D" id="3.90.550.50">
    <property type="match status" value="1"/>
</dbReference>
<evidence type="ECO:0000256" key="1">
    <source>
        <dbReference type="ARBA" id="ARBA00004323"/>
    </source>
</evidence>
<proteinExistence type="inferred from homology"/>
<organism evidence="13">
    <name type="scientific">Magallana gigas</name>
    <name type="common">Pacific oyster</name>
    <name type="synonym">Crassostrea gigas</name>
    <dbReference type="NCBI Taxonomy" id="29159"/>
    <lineage>
        <taxon>Eukaryota</taxon>
        <taxon>Metazoa</taxon>
        <taxon>Spiralia</taxon>
        <taxon>Lophotrochozoa</taxon>
        <taxon>Mollusca</taxon>
        <taxon>Bivalvia</taxon>
        <taxon>Autobranchia</taxon>
        <taxon>Pteriomorphia</taxon>
        <taxon>Ostreida</taxon>
        <taxon>Ostreoidea</taxon>
        <taxon>Ostreidae</taxon>
        <taxon>Magallana</taxon>
    </lineage>
</organism>
<evidence type="ECO:0000256" key="6">
    <source>
        <dbReference type="ARBA" id="ARBA00022968"/>
    </source>
</evidence>
<keyword evidence="10" id="KW-0325">Glycoprotein</keyword>